<keyword evidence="3" id="KW-1185">Reference proteome</keyword>
<dbReference type="HOGENOM" id="CLU_2586025_0_0_7"/>
<proteinExistence type="predicted"/>
<dbReference type="InterPro" id="IPR036388">
    <property type="entry name" value="WH-like_DNA-bd_sf"/>
</dbReference>
<dbReference type="EMBL" id="CP004025">
    <property type="protein sequence ID" value="AGC45594.1"/>
    <property type="molecule type" value="Genomic_DNA"/>
</dbReference>
<dbReference type="InterPro" id="IPR009057">
    <property type="entry name" value="Homeodomain-like_sf"/>
</dbReference>
<feature type="region of interest" description="Disordered" evidence="1">
    <location>
        <begin position="43"/>
        <end position="80"/>
    </location>
</feature>
<dbReference type="OrthoDB" id="5571971at2"/>
<accession>L7UGM2</accession>
<dbReference type="Proteomes" id="UP000011131">
    <property type="component" value="Chromosome"/>
</dbReference>
<sequence length="80" mass="8798">MPKPKPPYPPEFRARIVELAKAGRTSSLAEEFHVTDTTVRNWVRQSELDEGTRQDGLTSDGRDLNPQPLGSKPKGITAPG</sequence>
<dbReference type="RefSeq" id="WP_015349854.1">
    <property type="nucleotide sequence ID" value="NC_020126.1"/>
</dbReference>
<reference evidence="2 3" key="1">
    <citation type="journal article" date="2013" name="Genome Announc.">
        <title>Complete genome sequence of Myxococcus stipitatus strain DSM 14675, a fruiting myxobacterium.</title>
        <authorList>
            <person name="Huntley S."/>
            <person name="Kneip S."/>
            <person name="Treuner-Lange A."/>
            <person name="Sogaard-Andersen L."/>
        </authorList>
    </citation>
    <scope>NUCLEOTIDE SEQUENCE [LARGE SCALE GENOMIC DNA]</scope>
    <source>
        <strain evidence="3">DSM 14675 / JCM 12634 / Mx s8</strain>
    </source>
</reference>
<name>L7UGM2_MYXSD</name>
<dbReference type="eggNOG" id="COG2963">
    <property type="taxonomic scope" value="Bacteria"/>
</dbReference>
<dbReference type="STRING" id="1278073.MYSTI_04296"/>
<dbReference type="GO" id="GO:0003677">
    <property type="term" value="F:DNA binding"/>
    <property type="evidence" value="ECO:0007669"/>
    <property type="project" value="InterPro"/>
</dbReference>
<evidence type="ECO:0000313" key="2">
    <source>
        <dbReference type="EMBL" id="AGC45594.1"/>
    </source>
</evidence>
<evidence type="ECO:0000256" key="1">
    <source>
        <dbReference type="SAM" id="MobiDB-lite"/>
    </source>
</evidence>
<gene>
    <name evidence="2" type="ordered locus">MYSTI_04296</name>
</gene>
<dbReference type="SUPFAM" id="SSF46689">
    <property type="entry name" value="Homeodomain-like"/>
    <property type="match status" value="1"/>
</dbReference>
<protein>
    <submittedName>
        <fullName evidence="2">IS3 family transposase OrfA</fullName>
    </submittedName>
</protein>
<dbReference type="Gene3D" id="1.10.10.10">
    <property type="entry name" value="Winged helix-like DNA-binding domain superfamily/Winged helix DNA-binding domain"/>
    <property type="match status" value="1"/>
</dbReference>
<dbReference type="InterPro" id="IPR002514">
    <property type="entry name" value="Transposase_8"/>
</dbReference>
<dbReference type="GO" id="GO:0004803">
    <property type="term" value="F:transposase activity"/>
    <property type="evidence" value="ECO:0007669"/>
    <property type="project" value="InterPro"/>
</dbReference>
<dbReference type="GO" id="GO:0006313">
    <property type="term" value="P:DNA transposition"/>
    <property type="evidence" value="ECO:0007669"/>
    <property type="project" value="InterPro"/>
</dbReference>
<dbReference type="KEGG" id="msd:MYSTI_04296"/>
<organism evidence="2 3">
    <name type="scientific">Myxococcus stipitatus (strain DSM 14675 / JCM 12634 / Mx s8)</name>
    <dbReference type="NCBI Taxonomy" id="1278073"/>
    <lineage>
        <taxon>Bacteria</taxon>
        <taxon>Pseudomonadati</taxon>
        <taxon>Myxococcota</taxon>
        <taxon>Myxococcia</taxon>
        <taxon>Myxococcales</taxon>
        <taxon>Cystobacterineae</taxon>
        <taxon>Myxococcaceae</taxon>
        <taxon>Myxococcus</taxon>
    </lineage>
</organism>
<dbReference type="AlphaFoldDB" id="L7UGM2"/>
<dbReference type="Pfam" id="PF01527">
    <property type="entry name" value="HTH_Tnp_1"/>
    <property type="match status" value="1"/>
</dbReference>
<evidence type="ECO:0000313" key="3">
    <source>
        <dbReference type="Proteomes" id="UP000011131"/>
    </source>
</evidence>